<reference evidence="7" key="1">
    <citation type="submission" date="2022-03" db="EMBL/GenBank/DDBJ databases">
        <authorList>
            <person name="Tunstrom K."/>
        </authorList>
    </citation>
    <scope>NUCLEOTIDE SEQUENCE</scope>
</reference>
<dbReference type="InterPro" id="IPR013120">
    <property type="entry name" value="FAR_NAD-bd"/>
</dbReference>
<evidence type="ECO:0000313" key="7">
    <source>
        <dbReference type="EMBL" id="CAH2101833.1"/>
    </source>
</evidence>
<dbReference type="GO" id="GO:0035336">
    <property type="term" value="P:long-chain fatty-acyl-CoA metabolic process"/>
    <property type="evidence" value="ECO:0007669"/>
    <property type="project" value="TreeGrafter"/>
</dbReference>
<gene>
    <name evidence="7" type="ORF">EEDITHA_LOCUS16550</name>
</gene>
<dbReference type="EMBL" id="CAKOGL010000024">
    <property type="protein sequence ID" value="CAH2101833.1"/>
    <property type="molecule type" value="Genomic_DNA"/>
</dbReference>
<name>A0AAU9URN3_EUPED</name>
<dbReference type="GO" id="GO:0080019">
    <property type="term" value="F:alcohol-forming very long-chain fatty acyl-CoA reductase activity"/>
    <property type="evidence" value="ECO:0007669"/>
    <property type="project" value="InterPro"/>
</dbReference>
<sequence>MLRSVVHVSTAYAHATRSRFGKEVKEDFCKSPISPETLIEMAESMDDETLTAMITPLMKDWANTYTFTKAVAEELVRVQGGELPLCIVRPAIVISAYREPCPGWVDVKNAYGPSGIILGVTLGAAHTILARNDINLDFIPVDIVNNVIIVAAYETRNKYIAGKQMITIYTVTKSRTPFNFGVFCDTLDKEARNVVTCKAFWYCFGIATPNRLIYQLLTWILHYIPAIIVDGCCTLFGQKPRFFKLYRKVYSISSVFEYFTNNDWIFQDANTLSMYNNLSQTDKLIYNCDLATVDGRELTYIWTYGVGRFIVKDDYSQRKYAIRKQNILKIAHFVVFPLYLYALFKIALILFMFFSTIFFIIKSYFV</sequence>
<dbReference type="GO" id="GO:0102965">
    <property type="term" value="F:alcohol-forming long-chain fatty acyl-CoA reductase activity"/>
    <property type="evidence" value="ECO:0007669"/>
    <property type="project" value="UniProtKB-EC"/>
</dbReference>
<keyword evidence="4" id="KW-0472">Membrane</keyword>
<dbReference type="SUPFAM" id="SSF51735">
    <property type="entry name" value="NAD(P)-binding Rossmann-fold domains"/>
    <property type="match status" value="1"/>
</dbReference>
<keyword evidence="3 4" id="KW-0443">Lipid metabolism</keyword>
<evidence type="ECO:0000313" key="8">
    <source>
        <dbReference type="Proteomes" id="UP001153954"/>
    </source>
</evidence>
<dbReference type="GO" id="GO:0005777">
    <property type="term" value="C:peroxisome"/>
    <property type="evidence" value="ECO:0007669"/>
    <property type="project" value="TreeGrafter"/>
</dbReference>
<dbReference type="Proteomes" id="UP001153954">
    <property type="component" value="Unassembled WGS sequence"/>
</dbReference>
<evidence type="ECO:0000259" key="6">
    <source>
        <dbReference type="Pfam" id="PF07993"/>
    </source>
</evidence>
<organism evidence="7 8">
    <name type="scientific">Euphydryas editha</name>
    <name type="common">Edith's checkerspot</name>
    <dbReference type="NCBI Taxonomy" id="104508"/>
    <lineage>
        <taxon>Eukaryota</taxon>
        <taxon>Metazoa</taxon>
        <taxon>Ecdysozoa</taxon>
        <taxon>Arthropoda</taxon>
        <taxon>Hexapoda</taxon>
        <taxon>Insecta</taxon>
        <taxon>Pterygota</taxon>
        <taxon>Neoptera</taxon>
        <taxon>Endopterygota</taxon>
        <taxon>Lepidoptera</taxon>
        <taxon>Glossata</taxon>
        <taxon>Ditrysia</taxon>
        <taxon>Papilionoidea</taxon>
        <taxon>Nymphalidae</taxon>
        <taxon>Nymphalinae</taxon>
        <taxon>Euphydryas</taxon>
    </lineage>
</organism>
<keyword evidence="4" id="KW-0521">NADP</keyword>
<protein>
    <recommendedName>
        <fullName evidence="4">Fatty acyl-CoA reductase</fullName>
        <ecNumber evidence="4">1.2.1.84</ecNumber>
    </recommendedName>
</protein>
<dbReference type="Pfam" id="PF07993">
    <property type="entry name" value="NAD_binding_4"/>
    <property type="match status" value="1"/>
</dbReference>
<proteinExistence type="inferred from homology"/>
<dbReference type="InterPro" id="IPR026055">
    <property type="entry name" value="FAR"/>
</dbReference>
<dbReference type="PANTHER" id="PTHR11011">
    <property type="entry name" value="MALE STERILITY PROTEIN 2-RELATED"/>
    <property type="match status" value="1"/>
</dbReference>
<dbReference type="CDD" id="cd09071">
    <property type="entry name" value="FAR_C"/>
    <property type="match status" value="1"/>
</dbReference>
<keyword evidence="4" id="KW-0812">Transmembrane</keyword>
<dbReference type="PANTHER" id="PTHR11011:SF60">
    <property type="entry name" value="FATTY ACYL-COA REDUCTASE-RELATED"/>
    <property type="match status" value="1"/>
</dbReference>
<keyword evidence="8" id="KW-1185">Reference proteome</keyword>
<comment type="function">
    <text evidence="4">Catalyzes the reduction of fatty acyl-CoA to fatty alcohols.</text>
</comment>
<dbReference type="AlphaFoldDB" id="A0AAU9URN3"/>
<keyword evidence="4" id="KW-1133">Transmembrane helix</keyword>
<comment type="caution">
    <text evidence="7">The sequence shown here is derived from an EMBL/GenBank/DDBJ whole genome shotgun (WGS) entry which is preliminary data.</text>
</comment>
<comment type="catalytic activity">
    <reaction evidence="4">
        <text>a long-chain fatty acyl-CoA + 2 NADPH + 2 H(+) = a long-chain primary fatty alcohol + 2 NADP(+) + CoA</text>
        <dbReference type="Rhea" id="RHEA:52716"/>
        <dbReference type="ChEBI" id="CHEBI:15378"/>
        <dbReference type="ChEBI" id="CHEBI:57287"/>
        <dbReference type="ChEBI" id="CHEBI:57783"/>
        <dbReference type="ChEBI" id="CHEBI:58349"/>
        <dbReference type="ChEBI" id="CHEBI:77396"/>
        <dbReference type="ChEBI" id="CHEBI:83139"/>
        <dbReference type="EC" id="1.2.1.84"/>
    </reaction>
</comment>
<evidence type="ECO:0000256" key="4">
    <source>
        <dbReference type="RuleBase" id="RU363097"/>
    </source>
</evidence>
<feature type="transmembrane region" description="Helical" evidence="4">
    <location>
        <begin position="333"/>
        <end position="361"/>
    </location>
</feature>
<evidence type="ECO:0000256" key="1">
    <source>
        <dbReference type="ARBA" id="ARBA00005928"/>
    </source>
</evidence>
<feature type="domain" description="Thioester reductase (TE)" evidence="6">
    <location>
        <begin position="3"/>
        <end position="148"/>
    </location>
</feature>
<evidence type="ECO:0000259" key="5">
    <source>
        <dbReference type="Pfam" id="PF03015"/>
    </source>
</evidence>
<feature type="domain" description="Fatty acyl-CoA reductase C-terminal" evidence="5">
    <location>
        <begin position="221"/>
        <end position="313"/>
    </location>
</feature>
<comment type="similarity">
    <text evidence="1 4">Belongs to the fatty acyl-CoA reductase family.</text>
</comment>
<dbReference type="InterPro" id="IPR033640">
    <property type="entry name" value="FAR_C"/>
</dbReference>
<keyword evidence="4" id="KW-0560">Oxidoreductase</keyword>
<evidence type="ECO:0000256" key="3">
    <source>
        <dbReference type="ARBA" id="ARBA00023098"/>
    </source>
</evidence>
<dbReference type="EC" id="1.2.1.84" evidence="4"/>
<accession>A0AAU9URN3</accession>
<dbReference type="Pfam" id="PF03015">
    <property type="entry name" value="Sterile"/>
    <property type="match status" value="1"/>
</dbReference>
<dbReference type="Gene3D" id="3.40.50.720">
    <property type="entry name" value="NAD(P)-binding Rossmann-like Domain"/>
    <property type="match status" value="1"/>
</dbReference>
<evidence type="ECO:0000256" key="2">
    <source>
        <dbReference type="ARBA" id="ARBA00022516"/>
    </source>
</evidence>
<keyword evidence="2 4" id="KW-0444">Lipid biosynthesis</keyword>
<dbReference type="InterPro" id="IPR036291">
    <property type="entry name" value="NAD(P)-bd_dom_sf"/>
</dbReference>